<dbReference type="PANTHER" id="PTHR38784:SF1">
    <property type="entry name" value="SUCROSE PHOSPHORYLASE"/>
    <property type="match status" value="1"/>
</dbReference>
<dbReference type="SUPFAM" id="SSF52980">
    <property type="entry name" value="Restriction endonuclease-like"/>
    <property type="match status" value="1"/>
</dbReference>
<dbReference type="RefSeq" id="WP_289411636.1">
    <property type="nucleotide sequence ID" value="NZ_JAUCDY010000016.1"/>
</dbReference>
<reference evidence="1 2" key="1">
    <citation type="submission" date="2023-06" db="EMBL/GenBank/DDBJ databases">
        <title>Thiopseudomonas sp. CY1220 draft genome sequence.</title>
        <authorList>
            <person name="Zhao G."/>
            <person name="An M."/>
        </authorList>
    </citation>
    <scope>NUCLEOTIDE SEQUENCE [LARGE SCALE GENOMIC DNA]</scope>
    <source>
        <strain evidence="1 2">CY1220</strain>
    </source>
</reference>
<dbReference type="InterPro" id="IPR009822">
    <property type="entry name" value="YaeQ"/>
</dbReference>
<name>A0ABT7SRK5_9GAMM</name>
<sequence length="177" mass="20448">MATKPTIYKLHIALSDFNRDYYDSAHLTAALHPSETLERMMVRVVAYCLNAQEHITFTKGLSMVEEPDIWVKTLDDQIALWVDVGEPTADRIKKASRIATGVKVYSFNSKSNVWWEQNKNKLHPFKNVQFYQFDWQQIQTLASLTERTMNWSLSISGDTVYIAAENQTCELVIKELI</sequence>
<dbReference type="Gene3D" id="3.10.640.10">
    <property type="entry name" value="Restriction endonuclease-like alpha-beta roll domain"/>
    <property type="match status" value="1"/>
</dbReference>
<dbReference type="InterPro" id="IPR038590">
    <property type="entry name" value="YaeQ_sf"/>
</dbReference>
<evidence type="ECO:0000313" key="2">
    <source>
        <dbReference type="Proteomes" id="UP001241056"/>
    </source>
</evidence>
<protein>
    <submittedName>
        <fullName evidence="1">YaeQ family protein</fullName>
    </submittedName>
</protein>
<keyword evidence="2" id="KW-1185">Reference proteome</keyword>
<proteinExistence type="predicted"/>
<comment type="caution">
    <text evidence="1">The sequence shown here is derived from an EMBL/GenBank/DDBJ whole genome shotgun (WGS) entry which is preliminary data.</text>
</comment>
<gene>
    <name evidence="1" type="ORF">QEZ41_10970</name>
</gene>
<accession>A0ABT7SRK5</accession>
<dbReference type="Pfam" id="PF07152">
    <property type="entry name" value="YaeQ"/>
    <property type="match status" value="1"/>
</dbReference>
<dbReference type="EMBL" id="JAUCDY010000016">
    <property type="protein sequence ID" value="MDM7858786.1"/>
    <property type="molecule type" value="Genomic_DNA"/>
</dbReference>
<dbReference type="PIRSF" id="PIRSF011484">
    <property type="entry name" value="YaeQ"/>
    <property type="match status" value="1"/>
</dbReference>
<dbReference type="InterPro" id="IPR011335">
    <property type="entry name" value="Restrct_endonuc-II-like"/>
</dbReference>
<organism evidence="1 2">
    <name type="scientific">Thiopseudomonas acetoxidans</name>
    <dbReference type="NCBI Taxonomy" id="3041622"/>
    <lineage>
        <taxon>Bacteria</taxon>
        <taxon>Pseudomonadati</taxon>
        <taxon>Pseudomonadota</taxon>
        <taxon>Gammaproteobacteria</taxon>
        <taxon>Pseudomonadales</taxon>
        <taxon>Pseudomonadaceae</taxon>
        <taxon>Thiopseudomonas</taxon>
    </lineage>
</organism>
<evidence type="ECO:0000313" key="1">
    <source>
        <dbReference type="EMBL" id="MDM7858786.1"/>
    </source>
</evidence>
<dbReference type="SMART" id="SM01322">
    <property type="entry name" value="YaeQ"/>
    <property type="match status" value="1"/>
</dbReference>
<dbReference type="PANTHER" id="PTHR38784">
    <property type="entry name" value="SUCROSE PHOSPHORYLASE"/>
    <property type="match status" value="1"/>
</dbReference>
<dbReference type="Proteomes" id="UP001241056">
    <property type="component" value="Unassembled WGS sequence"/>
</dbReference>